<dbReference type="Gene3D" id="3.30.420.10">
    <property type="entry name" value="Ribonuclease H-like superfamily/Ribonuclease H"/>
    <property type="match status" value="2"/>
</dbReference>
<dbReference type="SUPFAM" id="SSF53098">
    <property type="entry name" value="Ribonuclease H-like"/>
    <property type="match status" value="1"/>
</dbReference>
<dbReference type="GO" id="GO:0003723">
    <property type="term" value="F:RNA binding"/>
    <property type="evidence" value="ECO:0007669"/>
    <property type="project" value="TreeGrafter"/>
</dbReference>
<name>A0A812ICI7_9DINO</name>
<keyword evidence="4" id="KW-1185">Reference proteome</keyword>
<proteinExistence type="inferred from homology"/>
<protein>
    <submittedName>
        <fullName evidence="3">PARN protein</fullName>
    </submittedName>
</protein>
<sequence length="543" mass="60513">MNVTKSNFPDVAAEIERLLPTAEFVAIDEEMTGIFLPGLQDFVGDAPSTRYSKMRQVASNYSVIQFGVALFARQGEADDRYVARAYNFYVFPSAGPVNMEASSVHFNSKNGMDWNVWIREGIPYMTREQAARLKLQLFPEEAAAPSKRIQLTSEADIENTSKAVASLKDWLSDDARGDEKEFEIITANGYLRRFMHETLRDDFPDLVVESRPTKIRGLSTMVALRLTEAERMERSAKLRAEKEAEFNMKVGVRRVFAALANAKKPIIGHACLYDLMFAFSHFEASLPESFADFKQAVCELFPTVYDTQLLARSDLFKLKTGSGEPQQRFKSFALGEVHRVLQEEAAATKAEGNEVVEVALAEGHERYATAAAYHEAGFDAYITGCAFAYMARHLLANQGDMRFNGRLVLFRNFFNVNLHGEDELIIDGVYLHTRGLTGRNAMEFTTVLQSILKNVRTKRGGSEMDTSDGKAQEDSFQIRWIDDDSAFAIFPPGAEEVVAGVCQEAQAAGGHVDGLSFLPGADWLQSQTTDPAEPSKKKARTSE</sequence>
<dbReference type="PANTHER" id="PTHR15092">
    <property type="entry name" value="POLY A -SPECIFIC RIBONUCLEASE/TARGET OF EGR1, MEMBER 1"/>
    <property type="match status" value="1"/>
</dbReference>
<dbReference type="InterPro" id="IPR036397">
    <property type="entry name" value="RNaseH_sf"/>
</dbReference>
<dbReference type="AlphaFoldDB" id="A0A812ICI7"/>
<gene>
    <name evidence="3" type="primary">PARN</name>
    <name evidence="3" type="ORF">SNAT2548_LOCUS3372</name>
</gene>
<dbReference type="Pfam" id="PF04857">
    <property type="entry name" value="CAF1"/>
    <property type="match status" value="1"/>
</dbReference>
<dbReference type="InterPro" id="IPR006941">
    <property type="entry name" value="RNase_CAF1"/>
</dbReference>
<comment type="caution">
    <text evidence="3">The sequence shown here is derived from an EMBL/GenBank/DDBJ whole genome shotgun (WGS) entry which is preliminary data.</text>
</comment>
<dbReference type="EMBL" id="CAJNDS010000205">
    <property type="protein sequence ID" value="CAE7027970.1"/>
    <property type="molecule type" value="Genomic_DNA"/>
</dbReference>
<dbReference type="Proteomes" id="UP000604046">
    <property type="component" value="Unassembled WGS sequence"/>
</dbReference>
<dbReference type="PANTHER" id="PTHR15092:SF22">
    <property type="entry name" value="POLY(A)-SPECIFIC RIBONUCLEASE PNLDC1"/>
    <property type="match status" value="1"/>
</dbReference>
<dbReference type="GO" id="GO:0000175">
    <property type="term" value="F:3'-5'-RNA exonuclease activity"/>
    <property type="evidence" value="ECO:0007669"/>
    <property type="project" value="TreeGrafter"/>
</dbReference>
<dbReference type="InterPro" id="IPR051181">
    <property type="entry name" value="CAF1_poly(A)_ribonucleases"/>
</dbReference>
<evidence type="ECO:0000256" key="2">
    <source>
        <dbReference type="SAM" id="MobiDB-lite"/>
    </source>
</evidence>
<evidence type="ECO:0000313" key="4">
    <source>
        <dbReference type="Proteomes" id="UP000604046"/>
    </source>
</evidence>
<feature type="compositionally biased region" description="Basic and acidic residues" evidence="2">
    <location>
        <begin position="533"/>
        <end position="543"/>
    </location>
</feature>
<dbReference type="InterPro" id="IPR012337">
    <property type="entry name" value="RNaseH-like_sf"/>
</dbReference>
<comment type="similarity">
    <text evidence="1">Belongs to the CAF1 family.</text>
</comment>
<reference evidence="3" key="1">
    <citation type="submission" date="2021-02" db="EMBL/GenBank/DDBJ databases">
        <authorList>
            <person name="Dougan E. K."/>
            <person name="Rhodes N."/>
            <person name="Thang M."/>
            <person name="Chan C."/>
        </authorList>
    </citation>
    <scope>NUCLEOTIDE SEQUENCE</scope>
</reference>
<feature type="region of interest" description="Disordered" evidence="2">
    <location>
        <begin position="524"/>
        <end position="543"/>
    </location>
</feature>
<organism evidence="3 4">
    <name type="scientific">Symbiodinium natans</name>
    <dbReference type="NCBI Taxonomy" id="878477"/>
    <lineage>
        <taxon>Eukaryota</taxon>
        <taxon>Sar</taxon>
        <taxon>Alveolata</taxon>
        <taxon>Dinophyceae</taxon>
        <taxon>Suessiales</taxon>
        <taxon>Symbiodiniaceae</taxon>
        <taxon>Symbiodinium</taxon>
    </lineage>
</organism>
<accession>A0A812ICI7</accession>
<dbReference type="OrthoDB" id="414075at2759"/>
<evidence type="ECO:0000256" key="1">
    <source>
        <dbReference type="ARBA" id="ARBA00008372"/>
    </source>
</evidence>
<evidence type="ECO:0000313" key="3">
    <source>
        <dbReference type="EMBL" id="CAE7027970.1"/>
    </source>
</evidence>